<dbReference type="SUPFAM" id="SSF101936">
    <property type="entry name" value="DNA-binding pseudobarrel domain"/>
    <property type="match status" value="4"/>
</dbReference>
<feature type="domain" description="TF-B3" evidence="7">
    <location>
        <begin position="494"/>
        <end position="590"/>
    </location>
</feature>
<gene>
    <name evidence="8" type="ORF">URODEC1_LOCUS73915</name>
</gene>
<comment type="subcellular location">
    <subcellularLocation>
        <location evidence="1">Nucleus</location>
    </subcellularLocation>
</comment>
<keyword evidence="4" id="KW-0804">Transcription</keyword>
<dbReference type="PANTHER" id="PTHR31674:SF86">
    <property type="entry name" value="B3 DOMAIN-CONTAINING PROTEIN OS04G0347400-RELATED"/>
    <property type="match status" value="1"/>
</dbReference>
<evidence type="ECO:0000313" key="8">
    <source>
        <dbReference type="EMBL" id="CAL5017679.1"/>
    </source>
</evidence>
<keyword evidence="3" id="KW-0238">DNA-binding</keyword>
<dbReference type="GO" id="GO:0003677">
    <property type="term" value="F:DNA binding"/>
    <property type="evidence" value="ECO:0007669"/>
    <property type="project" value="UniProtKB-KW"/>
</dbReference>
<dbReference type="InterPro" id="IPR015300">
    <property type="entry name" value="DNA-bd_pseudobarrel_sf"/>
</dbReference>
<evidence type="ECO:0000256" key="2">
    <source>
        <dbReference type="ARBA" id="ARBA00023015"/>
    </source>
</evidence>
<dbReference type="Gene3D" id="2.40.330.10">
    <property type="entry name" value="DNA-binding pseudobarrel domain"/>
    <property type="match status" value="4"/>
</dbReference>
<dbReference type="GO" id="GO:0005634">
    <property type="term" value="C:nucleus"/>
    <property type="evidence" value="ECO:0007669"/>
    <property type="project" value="UniProtKB-SubCell"/>
</dbReference>
<dbReference type="Pfam" id="PF02362">
    <property type="entry name" value="B3"/>
    <property type="match status" value="3"/>
</dbReference>
<dbReference type="PANTHER" id="PTHR31674">
    <property type="entry name" value="B3 DOMAIN-CONTAINING PROTEIN REM-LIKE 3-RELATED"/>
    <property type="match status" value="1"/>
</dbReference>
<feature type="region of interest" description="Disordered" evidence="6">
    <location>
        <begin position="276"/>
        <end position="318"/>
    </location>
</feature>
<feature type="compositionally biased region" description="Polar residues" evidence="6">
    <location>
        <begin position="276"/>
        <end position="295"/>
    </location>
</feature>
<evidence type="ECO:0000256" key="4">
    <source>
        <dbReference type="ARBA" id="ARBA00023163"/>
    </source>
</evidence>
<evidence type="ECO:0000259" key="7">
    <source>
        <dbReference type="PROSITE" id="PS50863"/>
    </source>
</evidence>
<protein>
    <recommendedName>
        <fullName evidence="7">TF-B3 domain-containing protein</fullName>
    </recommendedName>
</protein>
<dbReference type="SMART" id="SM01019">
    <property type="entry name" value="B3"/>
    <property type="match status" value="4"/>
</dbReference>
<reference evidence="8" key="1">
    <citation type="submission" date="2024-10" db="EMBL/GenBank/DDBJ databases">
        <authorList>
            <person name="Ryan C."/>
        </authorList>
    </citation>
    <scope>NUCLEOTIDE SEQUENCE [LARGE SCALE GENOMIC DNA]</scope>
</reference>
<name>A0ABC9CDT0_9POAL</name>
<sequence length="590" mass="65741">MEQFSLPTRRHPPHSTVLLHSLNPAELTPSFSSPAMAPSGNHNVAASAKKLRVLLPFTIDSLRIPDDLAEGIGAAEVRVVGSSSGGKVKVWRVEVGRDGDGAFLGSGWPEFVAACGVELAWLLLLQHHGGGVLTLKAFDASGCIRDLGTPPAEATTSSKGASHRPQFVSVLSQDSMEKMMIPDKFVQHYIREDHKNTRMAIIIGSHGKIFRVELEMFQSNLFFRGGWSLVLVSHDITRANALLLKYEGNMVFTVKVFGPDGCQREFKDKDIRIQQASTLPDTGKQQEAPSESIQNRKSKKDWPSREGQQKKPKGYTVSMKKASKKGAVYEVGPQSWIQKEINTSTLRNKLSLPKSFCDAIGLREPCTITLKMSMNSVESWQVTGLPCKNNSFVIVKGWRMFCMENSIKEGEICTFNIVETTLWHVVITHCNKEKMKQFCYESPSASSRKLYCSNPKRKNNRPSSGGQKRPEALMTCSKKSSPKKRCVYDIGPPAWIKKEINDNAIQNYLALPKAFCVAIGLREPGTITLKTSISSTSSWQVCCVPYKNSSHNVRGLDWKRFCEENEIKIGDVCTFNIVETTLWHVVVERQ</sequence>
<feature type="domain" description="TF-B3" evidence="7">
    <location>
        <begin position="164"/>
        <end position="260"/>
    </location>
</feature>
<feature type="region of interest" description="Disordered" evidence="6">
    <location>
        <begin position="451"/>
        <end position="472"/>
    </location>
</feature>
<keyword evidence="2" id="KW-0805">Transcription regulation</keyword>
<feature type="compositionally biased region" description="Basic and acidic residues" evidence="6">
    <location>
        <begin position="300"/>
        <end position="309"/>
    </location>
</feature>
<dbReference type="Proteomes" id="UP001497457">
    <property type="component" value="Chromosome 29rd"/>
</dbReference>
<evidence type="ECO:0000256" key="5">
    <source>
        <dbReference type="ARBA" id="ARBA00023242"/>
    </source>
</evidence>
<dbReference type="InterPro" id="IPR003340">
    <property type="entry name" value="B3_DNA-bd"/>
</dbReference>
<dbReference type="InterPro" id="IPR039218">
    <property type="entry name" value="REM_fam"/>
</dbReference>
<evidence type="ECO:0000256" key="1">
    <source>
        <dbReference type="ARBA" id="ARBA00004123"/>
    </source>
</evidence>
<dbReference type="CDD" id="cd10017">
    <property type="entry name" value="B3_DNA"/>
    <property type="match status" value="3"/>
</dbReference>
<feature type="domain" description="TF-B3" evidence="7">
    <location>
        <begin position="335"/>
        <end position="431"/>
    </location>
</feature>
<dbReference type="PROSITE" id="PS50863">
    <property type="entry name" value="B3"/>
    <property type="match status" value="3"/>
</dbReference>
<keyword evidence="5" id="KW-0539">Nucleus</keyword>
<dbReference type="AlphaFoldDB" id="A0ABC9CDT0"/>
<evidence type="ECO:0000313" key="9">
    <source>
        <dbReference type="Proteomes" id="UP001497457"/>
    </source>
</evidence>
<dbReference type="EMBL" id="OZ075139">
    <property type="protein sequence ID" value="CAL5017679.1"/>
    <property type="molecule type" value="Genomic_DNA"/>
</dbReference>
<keyword evidence="9" id="KW-1185">Reference proteome</keyword>
<proteinExistence type="predicted"/>
<organism evidence="8 9">
    <name type="scientific">Urochloa decumbens</name>
    <dbReference type="NCBI Taxonomy" id="240449"/>
    <lineage>
        <taxon>Eukaryota</taxon>
        <taxon>Viridiplantae</taxon>
        <taxon>Streptophyta</taxon>
        <taxon>Embryophyta</taxon>
        <taxon>Tracheophyta</taxon>
        <taxon>Spermatophyta</taxon>
        <taxon>Magnoliopsida</taxon>
        <taxon>Liliopsida</taxon>
        <taxon>Poales</taxon>
        <taxon>Poaceae</taxon>
        <taxon>PACMAD clade</taxon>
        <taxon>Panicoideae</taxon>
        <taxon>Panicodae</taxon>
        <taxon>Paniceae</taxon>
        <taxon>Melinidinae</taxon>
        <taxon>Urochloa</taxon>
    </lineage>
</organism>
<accession>A0ABC9CDT0</accession>
<evidence type="ECO:0000256" key="3">
    <source>
        <dbReference type="ARBA" id="ARBA00023125"/>
    </source>
</evidence>
<evidence type="ECO:0000256" key="6">
    <source>
        <dbReference type="SAM" id="MobiDB-lite"/>
    </source>
</evidence>